<evidence type="ECO:0000313" key="12">
    <source>
        <dbReference type="EMBL" id="KAK4589750.1"/>
    </source>
</evidence>
<sequence length="558" mass="62305">MLRVSFIILLVLLITHLGNSRSFKENSNLISDGIDQISHSSILEVDVKATTVTCEAIYGFLPCTSSVWGEIFMIVVYEFLLCSAEKFVSSGADLFFQMFGTGIFGASLFHVLGTIPQVALVLVTGVTASTDTIEAQAKMGMSLLAGSTIMLLTLIWGSVIAFGSYDLSQPSDSSDVENKRPFSLSGYGVSTDVETYHTSRVMIVSMIPFLILQMAKVLKSSSGRRIVVIVSLIVTLAFLFLYFTYQVFEPWIQSRRLEYLMRKHVQKNLLPSLLTGSGRPDVTIIRDLFHKIDKNNDNHILPNELRALILGIQIEEVGLNEDDYEAMVMKEFDIPGDSPITETEFIKGVSKWINKAQHPANNQGHDKPKFSNSNSKKSTDEQQGLLAQKKESKGTNKSWLNYIKAAFLLILGTAITVLLAQPLMQTLQEFSTAVNIPSFLVSYVVIPLALNYRQTLRAITSARQKTEKAISLTFSEIYNGIFMNNMMGLAIFLALVYIRDLSWDVSAEILVVLLICTAMGLFTCFRTKFPFWTSILAYLLYPLSLLLIYVLTTFFGWS</sequence>
<evidence type="ECO:0000259" key="11">
    <source>
        <dbReference type="PROSITE" id="PS50222"/>
    </source>
</evidence>
<feature type="transmembrane region" description="Helical" evidence="9">
    <location>
        <begin position="432"/>
        <end position="450"/>
    </location>
</feature>
<feature type="transmembrane region" description="Helical" evidence="9">
    <location>
        <begin position="143"/>
        <end position="165"/>
    </location>
</feature>
<evidence type="ECO:0000256" key="5">
    <source>
        <dbReference type="ARBA" id="ARBA00022989"/>
    </source>
</evidence>
<dbReference type="PROSITE" id="PS50222">
    <property type="entry name" value="EF_HAND_2"/>
    <property type="match status" value="1"/>
</dbReference>
<gene>
    <name evidence="12" type="ORF">RGQ29_020361</name>
</gene>
<organism evidence="12 13">
    <name type="scientific">Quercus rubra</name>
    <name type="common">Northern red oak</name>
    <name type="synonym">Quercus borealis</name>
    <dbReference type="NCBI Taxonomy" id="3512"/>
    <lineage>
        <taxon>Eukaryota</taxon>
        <taxon>Viridiplantae</taxon>
        <taxon>Streptophyta</taxon>
        <taxon>Embryophyta</taxon>
        <taxon>Tracheophyta</taxon>
        <taxon>Spermatophyta</taxon>
        <taxon>Magnoliopsida</taxon>
        <taxon>eudicotyledons</taxon>
        <taxon>Gunneridae</taxon>
        <taxon>Pentapetalae</taxon>
        <taxon>rosids</taxon>
        <taxon>fabids</taxon>
        <taxon>Fagales</taxon>
        <taxon>Fagaceae</taxon>
        <taxon>Quercus</taxon>
    </lineage>
</organism>
<keyword evidence="3" id="KW-0050">Antiport</keyword>
<feature type="transmembrane region" description="Helical" evidence="9">
    <location>
        <begin position="399"/>
        <end position="420"/>
    </location>
</feature>
<keyword evidence="10" id="KW-0732">Signal</keyword>
<comment type="caution">
    <text evidence="12">The sequence shown here is derived from an EMBL/GenBank/DDBJ whole genome shotgun (WGS) entry which is preliminary data.</text>
</comment>
<protein>
    <recommendedName>
        <fullName evidence="11">EF-hand domain-containing protein</fullName>
    </recommendedName>
</protein>
<feature type="transmembrane region" description="Helical" evidence="9">
    <location>
        <begin position="94"/>
        <end position="123"/>
    </location>
</feature>
<dbReference type="PANTHER" id="PTHR31503:SF80">
    <property type="entry name" value="EF-HAND DOMAIN-CONTAINING PROTEIN"/>
    <property type="match status" value="1"/>
</dbReference>
<dbReference type="GO" id="GO:0012505">
    <property type="term" value="C:endomembrane system"/>
    <property type="evidence" value="ECO:0007669"/>
    <property type="project" value="UniProtKB-SubCell"/>
</dbReference>
<keyword evidence="13" id="KW-1185">Reference proteome</keyword>
<dbReference type="InterPro" id="IPR002048">
    <property type="entry name" value="EF_hand_dom"/>
</dbReference>
<evidence type="ECO:0000256" key="10">
    <source>
        <dbReference type="SAM" id="SignalP"/>
    </source>
</evidence>
<proteinExistence type="predicted"/>
<evidence type="ECO:0000256" key="9">
    <source>
        <dbReference type="SAM" id="Phobius"/>
    </source>
</evidence>
<evidence type="ECO:0000256" key="3">
    <source>
        <dbReference type="ARBA" id="ARBA00022449"/>
    </source>
</evidence>
<dbReference type="EMBL" id="JAXUIC010000005">
    <property type="protein sequence ID" value="KAK4589750.1"/>
    <property type="molecule type" value="Genomic_DNA"/>
</dbReference>
<feature type="transmembrane region" description="Helical" evidence="9">
    <location>
        <begin position="535"/>
        <end position="557"/>
    </location>
</feature>
<keyword evidence="6" id="KW-0406">Ion transport</keyword>
<keyword evidence="4 9" id="KW-0812">Transmembrane</keyword>
<dbReference type="InterPro" id="IPR011992">
    <property type="entry name" value="EF-hand-dom_pair"/>
</dbReference>
<dbReference type="InterPro" id="IPR004837">
    <property type="entry name" value="NaCa_Exmemb"/>
</dbReference>
<accession>A0AAN7IXD0</accession>
<evidence type="ECO:0000256" key="1">
    <source>
        <dbReference type="ARBA" id="ARBA00004127"/>
    </source>
</evidence>
<feature type="region of interest" description="Disordered" evidence="8">
    <location>
        <begin position="358"/>
        <end position="390"/>
    </location>
</feature>
<dbReference type="AlphaFoldDB" id="A0AAN7IXD0"/>
<dbReference type="GO" id="GO:0006874">
    <property type="term" value="P:intracellular calcium ion homeostasis"/>
    <property type="evidence" value="ECO:0007669"/>
    <property type="project" value="TreeGrafter"/>
</dbReference>
<dbReference type="Gene3D" id="1.10.238.10">
    <property type="entry name" value="EF-hand"/>
    <property type="match status" value="1"/>
</dbReference>
<comment type="subcellular location">
    <subcellularLocation>
        <location evidence="1">Endomembrane system</location>
        <topology evidence="1">Multi-pass membrane protein</topology>
    </subcellularLocation>
</comment>
<keyword evidence="7 9" id="KW-0472">Membrane</keyword>
<feature type="domain" description="EF-hand" evidence="11">
    <location>
        <begin position="280"/>
        <end position="315"/>
    </location>
</feature>
<dbReference type="Pfam" id="PF01699">
    <property type="entry name" value="Na_Ca_ex"/>
    <property type="match status" value="1"/>
</dbReference>
<dbReference type="CDD" id="cd00051">
    <property type="entry name" value="EFh"/>
    <property type="match status" value="1"/>
</dbReference>
<feature type="transmembrane region" description="Helical" evidence="9">
    <location>
        <begin position="226"/>
        <end position="245"/>
    </location>
</feature>
<dbReference type="GO" id="GO:0016020">
    <property type="term" value="C:membrane"/>
    <property type="evidence" value="ECO:0007669"/>
    <property type="project" value="InterPro"/>
</dbReference>
<evidence type="ECO:0000256" key="7">
    <source>
        <dbReference type="ARBA" id="ARBA00023136"/>
    </source>
</evidence>
<keyword evidence="5 9" id="KW-1133">Transmembrane helix</keyword>
<evidence type="ECO:0000256" key="2">
    <source>
        <dbReference type="ARBA" id="ARBA00022448"/>
    </source>
</evidence>
<dbReference type="InterPro" id="IPR004713">
    <property type="entry name" value="CaH_exchang"/>
</dbReference>
<dbReference type="PANTHER" id="PTHR31503">
    <property type="entry name" value="VACUOLAR CALCIUM ION TRANSPORTER"/>
    <property type="match status" value="1"/>
</dbReference>
<dbReference type="Pfam" id="PF13499">
    <property type="entry name" value="EF-hand_7"/>
    <property type="match status" value="1"/>
</dbReference>
<name>A0AAN7IXD0_QUERU</name>
<reference evidence="12 13" key="1">
    <citation type="journal article" date="2023" name="G3 (Bethesda)">
        <title>A haplotype-resolved chromosome-scale genome for Quercus rubra L. provides insights into the genetics of adaptive traits for red oak species.</title>
        <authorList>
            <person name="Kapoor B."/>
            <person name="Jenkins J."/>
            <person name="Schmutz J."/>
            <person name="Zhebentyayeva T."/>
            <person name="Kuelheim C."/>
            <person name="Coggeshall M."/>
            <person name="Heim C."/>
            <person name="Lasky J.R."/>
            <person name="Leites L."/>
            <person name="Islam-Faridi N."/>
            <person name="Romero-Severson J."/>
            <person name="DeLeo V.L."/>
            <person name="Lucas S.M."/>
            <person name="Lazic D."/>
            <person name="Gailing O."/>
            <person name="Carlson J."/>
            <person name="Staton M."/>
        </authorList>
    </citation>
    <scope>NUCLEOTIDE SEQUENCE [LARGE SCALE GENOMIC DNA]</scope>
    <source>
        <strain evidence="12">Pseudo-F2</strain>
    </source>
</reference>
<feature type="signal peptide" evidence="10">
    <location>
        <begin position="1"/>
        <end position="20"/>
    </location>
</feature>
<keyword evidence="2" id="KW-0813">Transport</keyword>
<feature type="transmembrane region" description="Helical" evidence="9">
    <location>
        <begin position="477"/>
        <end position="498"/>
    </location>
</feature>
<feature type="transmembrane region" description="Helical" evidence="9">
    <location>
        <begin position="510"/>
        <end position="529"/>
    </location>
</feature>
<dbReference type="GO" id="GO:0015369">
    <property type="term" value="F:calcium:proton antiporter activity"/>
    <property type="evidence" value="ECO:0007669"/>
    <property type="project" value="TreeGrafter"/>
</dbReference>
<feature type="chain" id="PRO_5042888629" description="EF-hand domain-containing protein" evidence="10">
    <location>
        <begin position="21"/>
        <end position="558"/>
    </location>
</feature>
<evidence type="ECO:0000256" key="6">
    <source>
        <dbReference type="ARBA" id="ARBA00023065"/>
    </source>
</evidence>
<evidence type="ECO:0000256" key="4">
    <source>
        <dbReference type="ARBA" id="ARBA00022692"/>
    </source>
</evidence>
<dbReference type="Proteomes" id="UP001324115">
    <property type="component" value="Unassembled WGS sequence"/>
</dbReference>
<dbReference type="SUPFAM" id="SSF47473">
    <property type="entry name" value="EF-hand"/>
    <property type="match status" value="1"/>
</dbReference>
<evidence type="ECO:0000313" key="13">
    <source>
        <dbReference type="Proteomes" id="UP001324115"/>
    </source>
</evidence>
<dbReference type="GO" id="GO:0005509">
    <property type="term" value="F:calcium ion binding"/>
    <property type="evidence" value="ECO:0007669"/>
    <property type="project" value="InterPro"/>
</dbReference>
<evidence type="ECO:0000256" key="8">
    <source>
        <dbReference type="SAM" id="MobiDB-lite"/>
    </source>
</evidence>